<name>A0ABP8JVU2_9BACT</name>
<keyword evidence="1" id="KW-1133">Transmembrane helix</keyword>
<feature type="transmembrane region" description="Helical" evidence="1">
    <location>
        <begin position="209"/>
        <end position="230"/>
    </location>
</feature>
<organism evidence="2 3">
    <name type="scientific">Nibrella viscosa</name>
    <dbReference type="NCBI Taxonomy" id="1084524"/>
    <lineage>
        <taxon>Bacteria</taxon>
        <taxon>Pseudomonadati</taxon>
        <taxon>Bacteroidota</taxon>
        <taxon>Cytophagia</taxon>
        <taxon>Cytophagales</taxon>
        <taxon>Spirosomataceae</taxon>
        <taxon>Nibrella</taxon>
    </lineage>
</organism>
<accession>A0ABP8JVU2</accession>
<keyword evidence="3" id="KW-1185">Reference proteome</keyword>
<dbReference type="Proteomes" id="UP001500936">
    <property type="component" value="Unassembled WGS sequence"/>
</dbReference>
<keyword evidence="1" id="KW-0812">Transmembrane</keyword>
<feature type="transmembrane region" description="Helical" evidence="1">
    <location>
        <begin position="47"/>
        <end position="69"/>
    </location>
</feature>
<sequence length="249" mass="27653">MQANLSHLHEPLPLWLGLFFTATTLAGLAGLYSALRKAEPRTARRAIAGLVAWLTLTGVLAATDFYFNINATPSRFTLVIIPTIGFVIGLLSTRSGRTFTDRLPLRTLTLIHTIRIPVELAIYTFYVYQQVPELMTFEGRNPDILPGLTAPIVAYLAFNRQWLSSRGLLIWNVVSLGFLLNIVLNAILASPVPFQQFGFEQPNVAVLKFPFIWLPAFIVPLVFFCHVVAIRRLISSQTTTGTPGLLPHP</sequence>
<dbReference type="EMBL" id="BAABHB010000001">
    <property type="protein sequence ID" value="GAA4396523.1"/>
    <property type="molecule type" value="Genomic_DNA"/>
</dbReference>
<evidence type="ECO:0000313" key="2">
    <source>
        <dbReference type="EMBL" id="GAA4396523.1"/>
    </source>
</evidence>
<evidence type="ECO:0000256" key="1">
    <source>
        <dbReference type="SAM" id="Phobius"/>
    </source>
</evidence>
<feature type="transmembrane region" description="Helical" evidence="1">
    <location>
        <begin position="168"/>
        <end position="189"/>
    </location>
</feature>
<protein>
    <submittedName>
        <fullName evidence="2">Uncharacterized protein</fullName>
    </submittedName>
</protein>
<feature type="transmembrane region" description="Helical" evidence="1">
    <location>
        <begin position="12"/>
        <end position="35"/>
    </location>
</feature>
<comment type="caution">
    <text evidence="2">The sequence shown here is derived from an EMBL/GenBank/DDBJ whole genome shotgun (WGS) entry which is preliminary data.</text>
</comment>
<proteinExistence type="predicted"/>
<feature type="transmembrane region" description="Helical" evidence="1">
    <location>
        <begin position="75"/>
        <end position="93"/>
    </location>
</feature>
<reference evidence="3" key="1">
    <citation type="journal article" date="2019" name="Int. J. Syst. Evol. Microbiol.">
        <title>The Global Catalogue of Microorganisms (GCM) 10K type strain sequencing project: providing services to taxonomists for standard genome sequencing and annotation.</title>
        <authorList>
            <consortium name="The Broad Institute Genomics Platform"/>
            <consortium name="The Broad Institute Genome Sequencing Center for Infectious Disease"/>
            <person name="Wu L."/>
            <person name="Ma J."/>
        </authorList>
    </citation>
    <scope>NUCLEOTIDE SEQUENCE [LARGE SCALE GENOMIC DNA]</scope>
    <source>
        <strain evidence="3">JCM 17925</strain>
    </source>
</reference>
<dbReference type="RefSeq" id="WP_345263568.1">
    <property type="nucleotide sequence ID" value="NZ_BAABHB010000001.1"/>
</dbReference>
<gene>
    <name evidence="2" type="ORF">GCM10023187_04740</name>
</gene>
<keyword evidence="1" id="KW-0472">Membrane</keyword>
<evidence type="ECO:0000313" key="3">
    <source>
        <dbReference type="Proteomes" id="UP001500936"/>
    </source>
</evidence>